<evidence type="ECO:0000256" key="1">
    <source>
        <dbReference type="SAM" id="MobiDB-lite"/>
    </source>
</evidence>
<gene>
    <name evidence="2" type="ORF">KIL84_002324</name>
</gene>
<reference evidence="2" key="1">
    <citation type="submission" date="2021-09" db="EMBL/GenBank/DDBJ databases">
        <title>The genome of Mauremys mutica provides insights into the evolution of semi-aquatic lifestyle.</title>
        <authorList>
            <person name="Gong S."/>
            <person name="Gao Y."/>
        </authorList>
    </citation>
    <scope>NUCLEOTIDE SEQUENCE</scope>
    <source>
        <strain evidence="2">MM-2020</strain>
        <tissue evidence="2">Muscle</tissue>
    </source>
</reference>
<evidence type="ECO:0000313" key="2">
    <source>
        <dbReference type="EMBL" id="KAH1174180.1"/>
    </source>
</evidence>
<protein>
    <submittedName>
        <fullName evidence="2">Uncharacterized protein</fullName>
    </submittedName>
</protein>
<name>A0A9D4AZ62_9SAUR</name>
<feature type="compositionally biased region" description="Basic and acidic residues" evidence="1">
    <location>
        <begin position="13"/>
        <end position="23"/>
    </location>
</feature>
<organism evidence="2 3">
    <name type="scientific">Mauremys mutica</name>
    <name type="common">yellowpond turtle</name>
    <dbReference type="NCBI Taxonomy" id="74926"/>
    <lineage>
        <taxon>Eukaryota</taxon>
        <taxon>Metazoa</taxon>
        <taxon>Chordata</taxon>
        <taxon>Craniata</taxon>
        <taxon>Vertebrata</taxon>
        <taxon>Euteleostomi</taxon>
        <taxon>Archelosauria</taxon>
        <taxon>Testudinata</taxon>
        <taxon>Testudines</taxon>
        <taxon>Cryptodira</taxon>
        <taxon>Durocryptodira</taxon>
        <taxon>Testudinoidea</taxon>
        <taxon>Geoemydidae</taxon>
        <taxon>Geoemydinae</taxon>
        <taxon>Mauremys</taxon>
    </lineage>
</organism>
<dbReference type="EMBL" id="JAHDVG010000480">
    <property type="protein sequence ID" value="KAH1174180.1"/>
    <property type="molecule type" value="Genomic_DNA"/>
</dbReference>
<comment type="caution">
    <text evidence="2">The sequence shown here is derived from an EMBL/GenBank/DDBJ whole genome shotgun (WGS) entry which is preliminary data.</text>
</comment>
<dbReference type="AlphaFoldDB" id="A0A9D4AZ62"/>
<sequence>MAVPRAPVQEQLCRQESEREDATGRLSKPWGSLISAINASAPLVDKPRHGLDRPWRHFNNGPRGHTAQFLSPRGGNRGLTSWSQRGTKQGPTSVQALPQPSPGAFPAQTGLPRAGTQSRAPPRLSQLHPIQPLPLSRGAQQAQCPGASPCSQGRAEACTISPSSLHCSRARQRLARHWDNRGLNRSVPPAVRGPGTRALLA</sequence>
<feature type="region of interest" description="Disordered" evidence="1">
    <location>
        <begin position="56"/>
        <end position="128"/>
    </location>
</feature>
<proteinExistence type="predicted"/>
<feature type="region of interest" description="Disordered" evidence="1">
    <location>
        <begin position="1"/>
        <end position="29"/>
    </location>
</feature>
<feature type="compositionally biased region" description="Polar residues" evidence="1">
    <location>
        <begin position="78"/>
        <end position="98"/>
    </location>
</feature>
<keyword evidence="3" id="KW-1185">Reference proteome</keyword>
<evidence type="ECO:0000313" key="3">
    <source>
        <dbReference type="Proteomes" id="UP000827986"/>
    </source>
</evidence>
<accession>A0A9D4AZ62</accession>
<dbReference type="Proteomes" id="UP000827986">
    <property type="component" value="Unassembled WGS sequence"/>
</dbReference>